<comment type="caution">
    <text evidence="2">The sequence shown here is derived from an EMBL/GenBank/DDBJ whole genome shotgun (WGS) entry which is preliminary data.</text>
</comment>
<proteinExistence type="predicted"/>
<keyword evidence="1" id="KW-0472">Membrane</keyword>
<dbReference type="EMBL" id="BONI01000027">
    <property type="protein sequence ID" value="GIG06798.1"/>
    <property type="molecule type" value="Genomic_DNA"/>
</dbReference>
<evidence type="ECO:0008006" key="4">
    <source>
        <dbReference type="Google" id="ProtNLM"/>
    </source>
</evidence>
<evidence type="ECO:0000256" key="1">
    <source>
        <dbReference type="SAM" id="Phobius"/>
    </source>
</evidence>
<protein>
    <recommendedName>
        <fullName evidence="4">HEAT repeat domain-containing protein</fullName>
    </recommendedName>
</protein>
<dbReference type="SUPFAM" id="SSF48371">
    <property type="entry name" value="ARM repeat"/>
    <property type="match status" value="1"/>
</dbReference>
<keyword evidence="3" id="KW-1185">Reference proteome</keyword>
<dbReference type="RefSeq" id="WP_203693156.1">
    <property type="nucleotide sequence ID" value="NZ_BAAALC010000012.1"/>
</dbReference>
<evidence type="ECO:0000313" key="2">
    <source>
        <dbReference type="EMBL" id="GIG06798.1"/>
    </source>
</evidence>
<sequence length="241" mass="26530">MRSLPAQYRPAPHLGQGTLHLPLAAAGAMIAVSATVAVANPVWGSGGVALFGYGAIRIEMQRRVLADDETRARIAPFRQLRRGDVDGFAWLLQVLAEFDSRLPRTRRDARIALAAIAAEHLLMRGLIFHCRRRDVSVEVFQDRLRRFGTGPLACALASLHPDGQVRAAAVAAMGRRLQPAQLPFLLERTVDWAPQVRTAAQHVLHSRLRRQPALLPPARAAFMQVARRRHAPAVARLIDGL</sequence>
<accession>A0A8J3P7X1</accession>
<dbReference type="Proteomes" id="UP000630887">
    <property type="component" value="Unassembled WGS sequence"/>
</dbReference>
<keyword evidence="1" id="KW-0812">Transmembrane</keyword>
<dbReference type="InterPro" id="IPR016024">
    <property type="entry name" value="ARM-type_fold"/>
</dbReference>
<feature type="transmembrane region" description="Helical" evidence="1">
    <location>
        <begin position="20"/>
        <end position="53"/>
    </location>
</feature>
<keyword evidence="1" id="KW-1133">Transmembrane helix</keyword>
<evidence type="ECO:0000313" key="3">
    <source>
        <dbReference type="Proteomes" id="UP000630887"/>
    </source>
</evidence>
<dbReference type="AlphaFoldDB" id="A0A8J3P7X1"/>
<name>A0A8J3P7X1_9ACTN</name>
<reference evidence="2 3" key="1">
    <citation type="submission" date="2021-01" db="EMBL/GenBank/DDBJ databases">
        <title>Whole genome shotgun sequence of Catellatospora coxensis NBRC 107359.</title>
        <authorList>
            <person name="Komaki H."/>
            <person name="Tamura T."/>
        </authorList>
    </citation>
    <scope>NUCLEOTIDE SEQUENCE [LARGE SCALE GENOMIC DNA]</scope>
    <source>
        <strain evidence="2 3">NBRC 107359</strain>
    </source>
</reference>
<gene>
    <name evidence="2" type="ORF">Cco03nite_34980</name>
</gene>
<organism evidence="2 3">
    <name type="scientific">Catellatospora coxensis</name>
    <dbReference type="NCBI Taxonomy" id="310354"/>
    <lineage>
        <taxon>Bacteria</taxon>
        <taxon>Bacillati</taxon>
        <taxon>Actinomycetota</taxon>
        <taxon>Actinomycetes</taxon>
        <taxon>Micromonosporales</taxon>
        <taxon>Micromonosporaceae</taxon>
        <taxon>Catellatospora</taxon>
    </lineage>
</organism>